<feature type="compositionally biased region" description="Basic residues" evidence="1">
    <location>
        <begin position="231"/>
        <end position="240"/>
    </location>
</feature>
<comment type="caution">
    <text evidence="2">The sequence shown here is derived from an EMBL/GenBank/DDBJ whole genome shotgun (WGS) entry which is preliminary data.</text>
</comment>
<dbReference type="Proteomes" id="UP000188533">
    <property type="component" value="Unassembled WGS sequence"/>
</dbReference>
<feature type="region of interest" description="Disordered" evidence="1">
    <location>
        <begin position="78"/>
        <end position="102"/>
    </location>
</feature>
<evidence type="ECO:0000313" key="3">
    <source>
        <dbReference type="Proteomes" id="UP000188533"/>
    </source>
</evidence>
<organism evidence="2 3">
    <name type="scientific">Lentinula edodes</name>
    <name type="common">Shiitake mushroom</name>
    <name type="synonym">Lentinus edodes</name>
    <dbReference type="NCBI Taxonomy" id="5353"/>
    <lineage>
        <taxon>Eukaryota</taxon>
        <taxon>Fungi</taxon>
        <taxon>Dikarya</taxon>
        <taxon>Basidiomycota</taxon>
        <taxon>Agaricomycotina</taxon>
        <taxon>Agaricomycetes</taxon>
        <taxon>Agaricomycetidae</taxon>
        <taxon>Agaricales</taxon>
        <taxon>Marasmiineae</taxon>
        <taxon>Omphalotaceae</taxon>
        <taxon>Lentinula</taxon>
    </lineage>
</organism>
<name>A0A1Q3E827_LENED</name>
<reference evidence="2 3" key="1">
    <citation type="submission" date="2016-08" db="EMBL/GenBank/DDBJ databases">
        <authorList>
            <consortium name="Lentinula edodes genome sequencing consortium"/>
            <person name="Sakamoto Y."/>
            <person name="Nakade K."/>
            <person name="Sato S."/>
            <person name="Yoshida Y."/>
            <person name="Miyazaki K."/>
            <person name="Natsume S."/>
            <person name="Konno N."/>
        </authorList>
    </citation>
    <scope>NUCLEOTIDE SEQUENCE [LARGE SCALE GENOMIC DNA]</scope>
    <source>
        <strain evidence="2 3">NBRC 111202</strain>
    </source>
</reference>
<evidence type="ECO:0000256" key="1">
    <source>
        <dbReference type="SAM" id="MobiDB-lite"/>
    </source>
</evidence>
<dbReference type="AlphaFoldDB" id="A0A1Q3E827"/>
<feature type="region of interest" description="Disordered" evidence="1">
    <location>
        <begin position="179"/>
        <end position="240"/>
    </location>
</feature>
<evidence type="ECO:0000313" key="2">
    <source>
        <dbReference type="EMBL" id="GAW03417.1"/>
    </source>
</evidence>
<gene>
    <name evidence="2" type="ORF">LENED_005143</name>
</gene>
<dbReference type="EMBL" id="BDGU01000148">
    <property type="protein sequence ID" value="GAW03417.1"/>
    <property type="molecule type" value="Genomic_DNA"/>
</dbReference>
<reference evidence="2 3" key="2">
    <citation type="submission" date="2017-02" db="EMBL/GenBank/DDBJ databases">
        <title>A genome survey and senescence transcriptome analysis in Lentinula edodes.</title>
        <authorList>
            <person name="Sakamoto Y."/>
            <person name="Nakade K."/>
            <person name="Sato S."/>
            <person name="Yoshida Y."/>
            <person name="Miyazaki K."/>
            <person name="Natsume S."/>
            <person name="Konno N."/>
        </authorList>
    </citation>
    <scope>NUCLEOTIDE SEQUENCE [LARGE SCALE GENOMIC DNA]</scope>
    <source>
        <strain evidence="2 3">NBRC 111202</strain>
    </source>
</reference>
<accession>A0A1Q3E827</accession>
<feature type="region of interest" description="Disordered" evidence="1">
    <location>
        <begin position="36"/>
        <end position="64"/>
    </location>
</feature>
<protein>
    <submittedName>
        <fullName evidence="2">Uncharacterized protein</fullName>
    </submittedName>
</protein>
<proteinExistence type="predicted"/>
<keyword evidence="3" id="KW-1185">Reference proteome</keyword>
<sequence length="328" mass="35234">MERIYEVSININAAELLQEAYVRQCVAGFDESDLSELEEELQDKKTTPNTPGDHSDLNVPASLASSSSSAKSILPSLASSHLPPRMTLNAPRDHTASNTPGDHCDLHLPASFGSVSSSKPFLPSLASSHLRPYTPSDIPHDRSNLHLTASTMSSSSCLLDDSPNASLLSTTKRFDQAFNPTAKPVPLPNPLGPGAYDRPSSSSVKLGKRAVGLSGSNEQDEMKGEASRQGGRNRRRTKRRRTTIAEKGHICPEALDGKVRPALPISAHLPSESLLIASGAWVGIDSDFYGAKKARTVEELVDKGMRVIAYKKGSVDVRLLLPCPNPPL</sequence>